<keyword evidence="3" id="KW-0489">Methyltransferase</keyword>
<evidence type="ECO:0000313" key="3">
    <source>
        <dbReference type="EMBL" id="CUO47504.1"/>
    </source>
</evidence>
<keyword evidence="2" id="KW-1133">Transmembrane helix</keyword>
<feature type="compositionally biased region" description="Acidic residues" evidence="1">
    <location>
        <begin position="360"/>
        <end position="383"/>
    </location>
</feature>
<feature type="transmembrane region" description="Helical" evidence="2">
    <location>
        <begin position="307"/>
        <end position="326"/>
    </location>
</feature>
<dbReference type="AlphaFoldDB" id="A0A174FBG8"/>
<dbReference type="EMBL" id="CYZO01000058">
    <property type="protein sequence ID" value="CUO47504.1"/>
    <property type="molecule type" value="Genomic_DNA"/>
</dbReference>
<dbReference type="GO" id="GO:0008168">
    <property type="term" value="F:methyltransferase activity"/>
    <property type="evidence" value="ECO:0007669"/>
    <property type="project" value="UniProtKB-KW"/>
</dbReference>
<organism evidence="3 4">
    <name type="scientific">[Ruminococcus] torques</name>
    <dbReference type="NCBI Taxonomy" id="33039"/>
    <lineage>
        <taxon>Bacteria</taxon>
        <taxon>Bacillati</taxon>
        <taxon>Bacillota</taxon>
        <taxon>Clostridia</taxon>
        <taxon>Lachnospirales</taxon>
        <taxon>Lachnospiraceae</taxon>
        <taxon>Mediterraneibacter</taxon>
    </lineage>
</organism>
<accession>A0A174FBG8</accession>
<reference evidence="3 4" key="1">
    <citation type="submission" date="2015-09" db="EMBL/GenBank/DDBJ databases">
        <authorList>
            <consortium name="Pathogen Informatics"/>
        </authorList>
    </citation>
    <scope>NUCLEOTIDE SEQUENCE [LARGE SCALE GENOMIC DNA]</scope>
    <source>
        <strain evidence="3 4">2789STDY5834841</strain>
    </source>
</reference>
<feature type="compositionally biased region" description="Basic and acidic residues" evidence="1">
    <location>
        <begin position="123"/>
        <end position="144"/>
    </location>
</feature>
<dbReference type="GO" id="GO:0032259">
    <property type="term" value="P:methylation"/>
    <property type="evidence" value="ECO:0007669"/>
    <property type="project" value="UniProtKB-KW"/>
</dbReference>
<keyword evidence="2" id="KW-0472">Membrane</keyword>
<evidence type="ECO:0000313" key="4">
    <source>
        <dbReference type="Proteomes" id="UP000095787"/>
    </source>
</evidence>
<feature type="transmembrane region" description="Helical" evidence="2">
    <location>
        <begin position="283"/>
        <end position="300"/>
    </location>
</feature>
<dbReference type="GeneID" id="97329226"/>
<name>A0A174FBG8_9FIRM</name>
<feature type="compositionally biased region" description="Basic and acidic residues" evidence="1">
    <location>
        <begin position="211"/>
        <end position="226"/>
    </location>
</feature>
<evidence type="ECO:0000256" key="1">
    <source>
        <dbReference type="SAM" id="MobiDB-lite"/>
    </source>
</evidence>
<sequence length="383" mass="42670">MKCPICGNKLEIKNKQIGTDNSGDPVFNEYAVCRDCKKQWNLDKQRAKKAAAKASAKKAEAADKTSRKKNESDVAQKKDENKIKKAHKEPEAAHTGSPKKRAAAEASPKASDRVKSPAQNQKRRPDEKATDEKTVRIQENPEKKVPKRKPSSKQTTEKSAPNEDKRYSNIPPEQVRTKREKAVKKGYDDMLATGVLDTDKVKKASSKSSKNKNDKYDTKASRKMPEPEIDDYEDDYYESVPRFRAVRIILGIISLAGFGFFTYKGFMTGLNGTTDGGGTSGTLYIILALCMLVSSLLYFIMQKSNTIFAFLLPMLFYLGSGVFAFLKRGDDLQLLIAAIVSGVLAIISLILAITSRGGSDYDDSEENYDEAFEDDYAEEEFDD</sequence>
<evidence type="ECO:0000256" key="2">
    <source>
        <dbReference type="SAM" id="Phobius"/>
    </source>
</evidence>
<feature type="region of interest" description="Disordered" evidence="1">
    <location>
        <begin position="200"/>
        <end position="227"/>
    </location>
</feature>
<feature type="transmembrane region" description="Helical" evidence="2">
    <location>
        <begin position="332"/>
        <end position="353"/>
    </location>
</feature>
<dbReference type="RefSeq" id="WP_004845470.1">
    <property type="nucleotide sequence ID" value="NZ_AP028249.1"/>
</dbReference>
<keyword evidence="2" id="KW-0812">Transmembrane</keyword>
<feature type="compositionally biased region" description="Basic and acidic residues" evidence="1">
    <location>
        <begin position="57"/>
        <end position="92"/>
    </location>
</feature>
<proteinExistence type="predicted"/>
<feature type="region of interest" description="Disordered" evidence="1">
    <location>
        <begin position="359"/>
        <end position="383"/>
    </location>
</feature>
<feature type="transmembrane region" description="Helical" evidence="2">
    <location>
        <begin position="245"/>
        <end position="263"/>
    </location>
</feature>
<gene>
    <name evidence="3" type="ORF">ERS852456_02662</name>
</gene>
<dbReference type="Proteomes" id="UP000095787">
    <property type="component" value="Unassembled WGS sequence"/>
</dbReference>
<keyword evidence="3" id="KW-0808">Transferase</keyword>
<feature type="region of interest" description="Disordered" evidence="1">
    <location>
        <begin position="42"/>
        <end position="183"/>
    </location>
</feature>
<protein>
    <submittedName>
        <fullName evidence="3">tRNA and rRNA cytosine-C5-methylases</fullName>
    </submittedName>
</protein>